<dbReference type="EMBL" id="VBAN01000081">
    <property type="protein sequence ID" value="TMI84043.1"/>
    <property type="molecule type" value="Genomic_DNA"/>
</dbReference>
<keyword evidence="1" id="KW-0812">Transmembrane</keyword>
<feature type="transmembrane region" description="Helical" evidence="1">
    <location>
        <begin position="208"/>
        <end position="226"/>
    </location>
</feature>
<evidence type="ECO:0008006" key="4">
    <source>
        <dbReference type="Google" id="ProtNLM"/>
    </source>
</evidence>
<accession>A0A537JKG9</accession>
<feature type="transmembrane region" description="Helical" evidence="1">
    <location>
        <begin position="53"/>
        <end position="74"/>
    </location>
</feature>
<feature type="transmembrane region" description="Helical" evidence="1">
    <location>
        <begin position="168"/>
        <end position="188"/>
    </location>
</feature>
<feature type="transmembrane region" description="Helical" evidence="1">
    <location>
        <begin position="20"/>
        <end position="38"/>
    </location>
</feature>
<name>A0A537JKG9_9BACT</name>
<reference evidence="2 3" key="1">
    <citation type="journal article" date="2019" name="Nat. Microbiol.">
        <title>Mediterranean grassland soil C-N compound turnover is dependent on rainfall and depth, and is mediated by genomically divergent microorganisms.</title>
        <authorList>
            <person name="Diamond S."/>
            <person name="Andeer P.F."/>
            <person name="Li Z."/>
            <person name="Crits-Christoph A."/>
            <person name="Burstein D."/>
            <person name="Anantharaman K."/>
            <person name="Lane K.R."/>
            <person name="Thomas B.C."/>
            <person name="Pan C."/>
            <person name="Northen T.R."/>
            <person name="Banfield J.F."/>
        </authorList>
    </citation>
    <scope>NUCLEOTIDE SEQUENCE [LARGE SCALE GENOMIC DNA]</scope>
    <source>
        <strain evidence="2">NP_6</strain>
    </source>
</reference>
<proteinExistence type="predicted"/>
<sequence length="234" mass="24409">MGNPVLRGDLRARSGSPTVWVLEAVYLGVLGALVFLGLPPELGRLAGSHEPSLYVAVLWVQIVLLTYFASACLAQEIAVNGEKAAVDLVFAPFPAGVIVGGKSLSSLVTILYWLLLGAPLLVLTTTIRQIPIGSLLSAAGLIAVVAWGIAQIGLLYSVVFEAEFSRTVAHWMTLLAIFAGTTLLPSSLQSLNPVEATTEAAGGFPPAIAVAAYAGLGAFCGIWTWGRLRRLAAA</sequence>
<dbReference type="Proteomes" id="UP000318093">
    <property type="component" value="Unassembled WGS sequence"/>
</dbReference>
<gene>
    <name evidence="2" type="ORF">E6H03_02745</name>
</gene>
<evidence type="ECO:0000313" key="2">
    <source>
        <dbReference type="EMBL" id="TMI84043.1"/>
    </source>
</evidence>
<evidence type="ECO:0000256" key="1">
    <source>
        <dbReference type="SAM" id="Phobius"/>
    </source>
</evidence>
<keyword evidence="1" id="KW-1133">Transmembrane helix</keyword>
<evidence type="ECO:0000313" key="3">
    <source>
        <dbReference type="Proteomes" id="UP000318093"/>
    </source>
</evidence>
<keyword evidence="1" id="KW-0472">Membrane</keyword>
<organism evidence="2 3">
    <name type="scientific">Candidatus Segetimicrobium genomatis</name>
    <dbReference type="NCBI Taxonomy" id="2569760"/>
    <lineage>
        <taxon>Bacteria</taxon>
        <taxon>Bacillati</taxon>
        <taxon>Candidatus Sysuimicrobiota</taxon>
        <taxon>Candidatus Sysuimicrobiia</taxon>
        <taxon>Candidatus Sysuimicrobiales</taxon>
        <taxon>Candidatus Segetimicrobiaceae</taxon>
        <taxon>Candidatus Segetimicrobium</taxon>
    </lineage>
</organism>
<feature type="transmembrane region" description="Helical" evidence="1">
    <location>
        <begin position="135"/>
        <end position="156"/>
    </location>
</feature>
<comment type="caution">
    <text evidence="2">The sequence shown here is derived from an EMBL/GenBank/DDBJ whole genome shotgun (WGS) entry which is preliminary data.</text>
</comment>
<dbReference type="AlphaFoldDB" id="A0A537JKG9"/>
<protein>
    <recommendedName>
        <fullName evidence="4">ABC transporter permease</fullName>
    </recommendedName>
</protein>